<evidence type="ECO:0000313" key="2">
    <source>
        <dbReference type="Proteomes" id="UP000308600"/>
    </source>
</evidence>
<reference evidence="1 2" key="1">
    <citation type="journal article" date="2019" name="Nat. Ecol. Evol.">
        <title>Megaphylogeny resolves global patterns of mushroom evolution.</title>
        <authorList>
            <person name="Varga T."/>
            <person name="Krizsan K."/>
            <person name="Foldi C."/>
            <person name="Dima B."/>
            <person name="Sanchez-Garcia M."/>
            <person name="Sanchez-Ramirez S."/>
            <person name="Szollosi G.J."/>
            <person name="Szarkandi J.G."/>
            <person name="Papp V."/>
            <person name="Albert L."/>
            <person name="Andreopoulos W."/>
            <person name="Angelini C."/>
            <person name="Antonin V."/>
            <person name="Barry K.W."/>
            <person name="Bougher N.L."/>
            <person name="Buchanan P."/>
            <person name="Buyck B."/>
            <person name="Bense V."/>
            <person name="Catcheside P."/>
            <person name="Chovatia M."/>
            <person name="Cooper J."/>
            <person name="Damon W."/>
            <person name="Desjardin D."/>
            <person name="Finy P."/>
            <person name="Geml J."/>
            <person name="Haridas S."/>
            <person name="Hughes K."/>
            <person name="Justo A."/>
            <person name="Karasinski D."/>
            <person name="Kautmanova I."/>
            <person name="Kiss B."/>
            <person name="Kocsube S."/>
            <person name="Kotiranta H."/>
            <person name="LaButti K.M."/>
            <person name="Lechner B.E."/>
            <person name="Liimatainen K."/>
            <person name="Lipzen A."/>
            <person name="Lukacs Z."/>
            <person name="Mihaltcheva S."/>
            <person name="Morgado L.N."/>
            <person name="Niskanen T."/>
            <person name="Noordeloos M.E."/>
            <person name="Ohm R.A."/>
            <person name="Ortiz-Santana B."/>
            <person name="Ovrebo C."/>
            <person name="Racz N."/>
            <person name="Riley R."/>
            <person name="Savchenko A."/>
            <person name="Shiryaev A."/>
            <person name="Soop K."/>
            <person name="Spirin V."/>
            <person name="Szebenyi C."/>
            <person name="Tomsovsky M."/>
            <person name="Tulloss R.E."/>
            <person name="Uehling J."/>
            <person name="Grigoriev I.V."/>
            <person name="Vagvolgyi C."/>
            <person name="Papp T."/>
            <person name="Martin F.M."/>
            <person name="Miettinen O."/>
            <person name="Hibbett D.S."/>
            <person name="Nagy L.G."/>
        </authorList>
    </citation>
    <scope>NUCLEOTIDE SEQUENCE [LARGE SCALE GENOMIC DNA]</scope>
    <source>
        <strain evidence="1 2">NL-1719</strain>
    </source>
</reference>
<dbReference type="EMBL" id="ML208504">
    <property type="protein sequence ID" value="TFK63796.1"/>
    <property type="molecule type" value="Genomic_DNA"/>
</dbReference>
<gene>
    <name evidence="1" type="ORF">BDN72DRAFT_300574</name>
</gene>
<sequence>MAFDIDTPPTSPAPKFKRLFVEAAFARLTNRSGRVTEVQGLSFFTLMAKSPRQHSTVKHGTGSCRHGWSRIDCLVASCGVDAGALCLSTFVVGSAVPTRTTESRWKSKADGSNMDVVRPFGRDGTMSPYLSIDTDMDKVDVGEARNERKDPDSGCWITRWAKGAQCYSLEELKLVDSVPGRHRSTRDISSGTALCMGCLQLFTLSQVL</sequence>
<organism evidence="1 2">
    <name type="scientific">Pluteus cervinus</name>
    <dbReference type="NCBI Taxonomy" id="181527"/>
    <lineage>
        <taxon>Eukaryota</taxon>
        <taxon>Fungi</taxon>
        <taxon>Dikarya</taxon>
        <taxon>Basidiomycota</taxon>
        <taxon>Agaricomycotina</taxon>
        <taxon>Agaricomycetes</taxon>
        <taxon>Agaricomycetidae</taxon>
        <taxon>Agaricales</taxon>
        <taxon>Pluteineae</taxon>
        <taxon>Pluteaceae</taxon>
        <taxon>Pluteus</taxon>
    </lineage>
</organism>
<keyword evidence="2" id="KW-1185">Reference proteome</keyword>
<proteinExistence type="predicted"/>
<accession>A0ACD3AE22</accession>
<dbReference type="Proteomes" id="UP000308600">
    <property type="component" value="Unassembled WGS sequence"/>
</dbReference>
<protein>
    <submittedName>
        <fullName evidence="1">Uncharacterized protein</fullName>
    </submittedName>
</protein>
<evidence type="ECO:0000313" key="1">
    <source>
        <dbReference type="EMBL" id="TFK63796.1"/>
    </source>
</evidence>
<name>A0ACD3AE22_9AGAR</name>